<keyword evidence="10" id="KW-0624">Polysaccharide degradation</keyword>
<dbReference type="Pfam" id="PF03856">
    <property type="entry name" value="SUN"/>
    <property type="match status" value="1"/>
</dbReference>
<keyword evidence="13" id="KW-1185">Reference proteome</keyword>
<feature type="compositionally biased region" description="Low complexity" evidence="11">
    <location>
        <begin position="147"/>
        <end position="162"/>
    </location>
</feature>
<evidence type="ECO:0000313" key="13">
    <source>
        <dbReference type="Proteomes" id="UP001595075"/>
    </source>
</evidence>
<dbReference type="Proteomes" id="UP001595075">
    <property type="component" value="Unassembled WGS sequence"/>
</dbReference>
<comment type="caution">
    <text evidence="12">The sequence shown here is derived from an EMBL/GenBank/DDBJ whole genome shotgun (WGS) entry which is preliminary data.</text>
</comment>
<reference evidence="12 13" key="1">
    <citation type="journal article" date="2024" name="Commun. Biol.">
        <title>Comparative genomic analysis of thermophilic fungi reveals convergent evolutionary adaptations and gene losses.</title>
        <authorList>
            <person name="Steindorff A.S."/>
            <person name="Aguilar-Pontes M.V."/>
            <person name="Robinson A.J."/>
            <person name="Andreopoulos B."/>
            <person name="LaButti K."/>
            <person name="Kuo A."/>
            <person name="Mondo S."/>
            <person name="Riley R."/>
            <person name="Otillar R."/>
            <person name="Haridas S."/>
            <person name="Lipzen A."/>
            <person name="Grimwood J."/>
            <person name="Schmutz J."/>
            <person name="Clum A."/>
            <person name="Reid I.D."/>
            <person name="Moisan M.C."/>
            <person name="Butler G."/>
            <person name="Nguyen T.T.M."/>
            <person name="Dewar K."/>
            <person name="Conant G."/>
            <person name="Drula E."/>
            <person name="Henrissat B."/>
            <person name="Hansel C."/>
            <person name="Singer S."/>
            <person name="Hutchinson M.I."/>
            <person name="de Vries R.P."/>
            <person name="Natvig D.O."/>
            <person name="Powell A.J."/>
            <person name="Tsang A."/>
            <person name="Grigoriev I.V."/>
        </authorList>
    </citation>
    <scope>NUCLEOTIDE SEQUENCE [LARGE SCALE GENOMIC DNA]</scope>
    <source>
        <strain evidence="12 13">CBS 494.80</strain>
    </source>
</reference>
<keyword evidence="5" id="KW-0732">Signal</keyword>
<dbReference type="PANTHER" id="PTHR31316:SF0">
    <property type="entry name" value="SECRETED BETA-GLUCOSIDASE SIM1-RELATED"/>
    <property type="match status" value="1"/>
</dbReference>
<proteinExistence type="inferred from homology"/>
<dbReference type="PANTHER" id="PTHR31316">
    <property type="entry name" value="BETA-GLUCOSIDASE-LIKE PROTEIN NCA3, MITOCHONDRIAL-RELATED"/>
    <property type="match status" value="1"/>
</dbReference>
<keyword evidence="8" id="KW-0326">Glycosidase</keyword>
<evidence type="ECO:0000256" key="6">
    <source>
        <dbReference type="ARBA" id="ARBA00022801"/>
    </source>
</evidence>
<feature type="compositionally biased region" description="Low complexity" evidence="11">
    <location>
        <begin position="82"/>
        <end position="108"/>
    </location>
</feature>
<accession>A0ABR4CT12</accession>
<keyword evidence="4" id="KW-0964">Secreted</keyword>
<keyword evidence="9" id="KW-0961">Cell wall biogenesis/degradation</keyword>
<evidence type="ECO:0000256" key="7">
    <source>
        <dbReference type="ARBA" id="ARBA00023277"/>
    </source>
</evidence>
<evidence type="ECO:0000256" key="3">
    <source>
        <dbReference type="ARBA" id="ARBA00022512"/>
    </source>
</evidence>
<evidence type="ECO:0000256" key="1">
    <source>
        <dbReference type="ARBA" id="ARBA00004191"/>
    </source>
</evidence>
<evidence type="ECO:0000256" key="2">
    <source>
        <dbReference type="ARBA" id="ARBA00010579"/>
    </source>
</evidence>
<organism evidence="12 13">
    <name type="scientific">Oculimacula yallundae</name>
    <dbReference type="NCBI Taxonomy" id="86028"/>
    <lineage>
        <taxon>Eukaryota</taxon>
        <taxon>Fungi</taxon>
        <taxon>Dikarya</taxon>
        <taxon>Ascomycota</taxon>
        <taxon>Pezizomycotina</taxon>
        <taxon>Leotiomycetes</taxon>
        <taxon>Helotiales</taxon>
        <taxon>Ploettnerulaceae</taxon>
        <taxon>Oculimacula</taxon>
    </lineage>
</organism>
<evidence type="ECO:0000256" key="5">
    <source>
        <dbReference type="ARBA" id="ARBA00022729"/>
    </source>
</evidence>
<feature type="region of interest" description="Disordered" evidence="11">
    <location>
        <begin position="82"/>
        <end position="172"/>
    </location>
</feature>
<protein>
    <submittedName>
        <fullName evidence="12">Uncharacterized protein</fullName>
    </submittedName>
</protein>
<comment type="similarity">
    <text evidence="2">Belongs to the SUN family.</text>
</comment>
<name>A0ABR4CT12_9HELO</name>
<dbReference type="InterPro" id="IPR051526">
    <property type="entry name" value="Beta-Glucosidase_SUN"/>
</dbReference>
<evidence type="ECO:0000313" key="12">
    <source>
        <dbReference type="EMBL" id="KAL2072561.1"/>
    </source>
</evidence>
<keyword evidence="7" id="KW-0119">Carbohydrate metabolism</keyword>
<evidence type="ECO:0000256" key="11">
    <source>
        <dbReference type="SAM" id="MobiDB-lite"/>
    </source>
</evidence>
<evidence type="ECO:0000256" key="9">
    <source>
        <dbReference type="ARBA" id="ARBA00023316"/>
    </source>
</evidence>
<comment type="subcellular location">
    <subcellularLocation>
        <location evidence="1">Secreted</location>
        <location evidence="1">Cell wall</location>
    </subcellularLocation>
</comment>
<dbReference type="EMBL" id="JAZHXI010000004">
    <property type="protein sequence ID" value="KAL2072561.1"/>
    <property type="molecule type" value="Genomic_DNA"/>
</dbReference>
<gene>
    <name evidence="12" type="ORF">VTL71DRAFT_11904</name>
</gene>
<feature type="compositionally biased region" description="Pro residues" evidence="11">
    <location>
        <begin position="135"/>
        <end position="146"/>
    </location>
</feature>
<evidence type="ECO:0000256" key="4">
    <source>
        <dbReference type="ARBA" id="ARBA00022525"/>
    </source>
</evidence>
<evidence type="ECO:0000256" key="10">
    <source>
        <dbReference type="ARBA" id="ARBA00023326"/>
    </source>
</evidence>
<sequence length="447" mass="46133">MKFSRLALFGAASLSVAQPHNHVHKHAARHGSPVKGRDYATTTTVAGPIITVYELNGEFIPWGDVESGMKSGKYVLVGDKITTASTPSPTSTTPTSTPVPTTSSSPAAKFLEQKPTTSATPTPTSTYVAPTTSSTPPPPPPSPSPKAPSAADVVSDNSASSSGGKGVDAKFPSGTIDCDDFDSVAKYGAVAADWLGLGGWLGVQITPSYSPGHSAISYIETAIKGGGAVKNSFCSYACPPGYQKAQWPESQGNTGQSIGGIYCNSKGKLELTRDGYSTLCMAGVGGVKAQNKLQKNVAVCRTDYPGTESETDFTNVAPGSTVEITVPDSKTSYVWQGMPTTAQYYINPSGVGVDEGCQWGTPGSNIGNFAPVNVGVGRGTSGETFISIFPNKPTNPDGVLDFNIKITGGVSGKCSYEGGSGKYYNNGVESPTGCTVAVTGTAVFEFY</sequence>
<feature type="compositionally biased region" description="Low complexity" evidence="11">
    <location>
        <begin position="115"/>
        <end position="134"/>
    </location>
</feature>
<keyword evidence="6" id="KW-0378">Hydrolase</keyword>
<dbReference type="InterPro" id="IPR005556">
    <property type="entry name" value="SUN"/>
</dbReference>
<keyword evidence="3" id="KW-0134">Cell wall</keyword>
<evidence type="ECO:0000256" key="8">
    <source>
        <dbReference type="ARBA" id="ARBA00023295"/>
    </source>
</evidence>